<dbReference type="InterPro" id="IPR036291">
    <property type="entry name" value="NAD(P)-bd_dom_sf"/>
</dbReference>
<dbReference type="GeneID" id="31005018"/>
<dbReference type="Gene3D" id="3.40.50.720">
    <property type="entry name" value="NAD(P)-binding Rossmann-like Domain"/>
    <property type="match status" value="1"/>
</dbReference>
<dbReference type="SUPFAM" id="SSF51735">
    <property type="entry name" value="NAD(P)-binding Rossmann-fold domains"/>
    <property type="match status" value="1"/>
</dbReference>
<dbReference type="Proteomes" id="UP000214365">
    <property type="component" value="Unassembled WGS sequence"/>
</dbReference>
<dbReference type="InterPro" id="IPR001509">
    <property type="entry name" value="Epimerase_deHydtase"/>
</dbReference>
<dbReference type="STRING" id="1441469.A0A225AWX9"/>
<proteinExistence type="predicted"/>
<dbReference type="Pfam" id="PF01370">
    <property type="entry name" value="Epimerase"/>
    <property type="match status" value="1"/>
</dbReference>
<dbReference type="OrthoDB" id="16464at2759"/>
<dbReference type="PANTHER" id="PTHR43245">
    <property type="entry name" value="BIFUNCTIONAL POLYMYXIN RESISTANCE PROTEIN ARNA"/>
    <property type="match status" value="1"/>
</dbReference>
<evidence type="ECO:0000259" key="1">
    <source>
        <dbReference type="Pfam" id="PF01370"/>
    </source>
</evidence>
<keyword evidence="3" id="KW-1185">Reference proteome</keyword>
<accession>A0A225AWX9</accession>
<dbReference type="InterPro" id="IPR050177">
    <property type="entry name" value="Lipid_A_modif_metabolic_enz"/>
</dbReference>
<dbReference type="RefSeq" id="XP_020119597.1">
    <property type="nucleotide sequence ID" value="XM_020267564.1"/>
</dbReference>
<dbReference type="PANTHER" id="PTHR43245:SF11">
    <property type="entry name" value="LD23561P"/>
    <property type="match status" value="1"/>
</dbReference>
<comment type="caution">
    <text evidence="2">The sequence shown here is derived from an EMBL/GenBank/DDBJ whole genome shotgun (WGS) entry which is preliminary data.</text>
</comment>
<protein>
    <recommendedName>
        <fullName evidence="1">NAD-dependent epimerase/dehydratase domain-containing protein</fullName>
    </recommendedName>
</protein>
<dbReference type="AlphaFoldDB" id="A0A225AWX9"/>
<evidence type="ECO:0000313" key="3">
    <source>
        <dbReference type="Proteomes" id="UP000214365"/>
    </source>
</evidence>
<sequence length="371" mass="42202">MASDKPTVLIVGGLGFIGRHLALHIHQNNLASELRIVDKVLPQLAWLAPEFEEACSKDKFVQADACREQSYPRIFDRADGKQFDYVFNCAGDLRPLQPEEVYQFRNHALSMGLSKEVAKRNIRVYVETSTAMIYKSGSKPSKEDDKKRPWHDLAKWKLKVEEDLRTVPGLNWVSLRFPHVFGEYDTGYTATAVSLARTHKFLQTDFDLLHSKDLKFNTLYVKDAVRALWTAAVWRDGQKDDPSSPHIFNVVDHHNTNRGHVGDALATVFDIKVNFAGTLMSQFAKFSLDDIVDDMNEEMLQAWAELLEEKGISRPGPIGPFIEMDLLTDNDLYIDGSLFESTTGFKPERDFGVDAIRDLVASYERMGWWPA</sequence>
<dbReference type="EMBL" id="LFMY01000007">
    <property type="protein sequence ID" value="OKL59476.1"/>
    <property type="molecule type" value="Genomic_DNA"/>
</dbReference>
<reference evidence="2 3" key="1">
    <citation type="submission" date="2015-06" db="EMBL/GenBank/DDBJ databases">
        <title>Talaromyces atroroseus IBT 11181 draft genome.</title>
        <authorList>
            <person name="Rasmussen K.B."/>
            <person name="Rasmussen S."/>
            <person name="Petersen B."/>
            <person name="Sicheritz-Ponten T."/>
            <person name="Mortensen U.H."/>
            <person name="Thrane U."/>
        </authorList>
    </citation>
    <scope>NUCLEOTIDE SEQUENCE [LARGE SCALE GENOMIC DNA]</scope>
    <source>
        <strain evidence="2 3">IBT 11181</strain>
    </source>
</reference>
<gene>
    <name evidence="2" type="ORF">UA08_05262</name>
</gene>
<organism evidence="2 3">
    <name type="scientific">Talaromyces atroroseus</name>
    <dbReference type="NCBI Taxonomy" id="1441469"/>
    <lineage>
        <taxon>Eukaryota</taxon>
        <taxon>Fungi</taxon>
        <taxon>Dikarya</taxon>
        <taxon>Ascomycota</taxon>
        <taxon>Pezizomycotina</taxon>
        <taxon>Eurotiomycetes</taxon>
        <taxon>Eurotiomycetidae</taxon>
        <taxon>Eurotiales</taxon>
        <taxon>Trichocomaceae</taxon>
        <taxon>Talaromyces</taxon>
        <taxon>Talaromyces sect. Trachyspermi</taxon>
    </lineage>
</organism>
<feature type="domain" description="NAD-dependent epimerase/dehydratase" evidence="1">
    <location>
        <begin position="8"/>
        <end position="238"/>
    </location>
</feature>
<evidence type="ECO:0000313" key="2">
    <source>
        <dbReference type="EMBL" id="OKL59476.1"/>
    </source>
</evidence>
<name>A0A225AWX9_TALAT</name>